<dbReference type="RefSeq" id="XP_006824297.1">
    <property type="nucleotide sequence ID" value="XM_006824234.1"/>
</dbReference>
<feature type="region of interest" description="Disordered" evidence="5">
    <location>
        <begin position="1"/>
        <end position="32"/>
    </location>
</feature>
<evidence type="ECO:0000256" key="4">
    <source>
        <dbReference type="ARBA" id="ARBA00022786"/>
    </source>
</evidence>
<evidence type="ECO:0000256" key="2">
    <source>
        <dbReference type="ARBA" id="ARBA00022441"/>
    </source>
</evidence>
<dbReference type="SUPFAM" id="SSF50965">
    <property type="entry name" value="Galactose oxidase, central domain"/>
    <property type="match status" value="1"/>
</dbReference>
<dbReference type="PRINTS" id="PR00501">
    <property type="entry name" value="KELCHREPEAT"/>
</dbReference>
<dbReference type="InterPro" id="IPR017096">
    <property type="entry name" value="BTB-kelch_protein"/>
</dbReference>
<evidence type="ECO:0000259" key="6">
    <source>
        <dbReference type="PROSITE" id="PS50097"/>
    </source>
</evidence>
<keyword evidence="3" id="KW-0677">Repeat</keyword>
<evidence type="ECO:0000256" key="5">
    <source>
        <dbReference type="SAM" id="MobiDB-lite"/>
    </source>
</evidence>
<keyword evidence="2" id="KW-0880">Kelch repeat</keyword>
<dbReference type="InterPro" id="IPR011043">
    <property type="entry name" value="Gal_Oxase/kelch_b-propeller"/>
</dbReference>
<reference evidence="8" key="1">
    <citation type="submission" date="2025-08" db="UniProtKB">
        <authorList>
            <consortium name="RefSeq"/>
        </authorList>
    </citation>
    <scope>IDENTIFICATION</scope>
    <source>
        <tissue evidence="8">Testes</tissue>
    </source>
</reference>
<dbReference type="SMART" id="SM00225">
    <property type="entry name" value="BTB"/>
    <property type="match status" value="1"/>
</dbReference>
<dbReference type="InterPro" id="IPR006652">
    <property type="entry name" value="Kelch_1"/>
</dbReference>
<keyword evidence="4" id="KW-0833">Ubl conjugation pathway</keyword>
<dbReference type="Pfam" id="PF01344">
    <property type="entry name" value="Kelch_1"/>
    <property type="match status" value="2"/>
</dbReference>
<dbReference type="SMART" id="SM00875">
    <property type="entry name" value="BACK"/>
    <property type="match status" value="1"/>
</dbReference>
<organism evidence="7 8">
    <name type="scientific">Saccoglossus kowalevskii</name>
    <name type="common">Acorn worm</name>
    <dbReference type="NCBI Taxonomy" id="10224"/>
    <lineage>
        <taxon>Eukaryota</taxon>
        <taxon>Metazoa</taxon>
        <taxon>Hemichordata</taxon>
        <taxon>Enteropneusta</taxon>
        <taxon>Harrimaniidae</taxon>
        <taxon>Saccoglossus</taxon>
    </lineage>
</organism>
<protein>
    <submittedName>
        <fullName evidence="8">Kelch-like protein diablo-like</fullName>
    </submittedName>
</protein>
<dbReference type="PIRSF" id="PIRSF037037">
    <property type="entry name" value="Kelch-like_protein_gigaxonin"/>
    <property type="match status" value="1"/>
</dbReference>
<evidence type="ECO:0000313" key="7">
    <source>
        <dbReference type="Proteomes" id="UP000694865"/>
    </source>
</evidence>
<dbReference type="Proteomes" id="UP000694865">
    <property type="component" value="Unplaced"/>
</dbReference>
<name>A0ABM0MWA6_SACKO</name>
<proteinExistence type="predicted"/>
<dbReference type="InterPro" id="IPR011333">
    <property type="entry name" value="SKP1/BTB/POZ_sf"/>
</dbReference>
<dbReference type="SUPFAM" id="SSF54695">
    <property type="entry name" value="POZ domain"/>
    <property type="match status" value="1"/>
</dbReference>
<keyword evidence="7" id="KW-1185">Reference proteome</keyword>
<dbReference type="InterPro" id="IPR011705">
    <property type="entry name" value="BACK"/>
</dbReference>
<dbReference type="PROSITE" id="PS50097">
    <property type="entry name" value="BTB"/>
    <property type="match status" value="1"/>
</dbReference>
<evidence type="ECO:0000256" key="3">
    <source>
        <dbReference type="ARBA" id="ARBA00022737"/>
    </source>
</evidence>
<feature type="domain" description="BTB" evidence="6">
    <location>
        <begin position="67"/>
        <end position="134"/>
    </location>
</feature>
<dbReference type="Pfam" id="PF24681">
    <property type="entry name" value="Kelch_KLHDC2_KLHL20_DRC7"/>
    <property type="match status" value="1"/>
</dbReference>
<dbReference type="InterPro" id="IPR015915">
    <property type="entry name" value="Kelch-typ_b-propeller"/>
</dbReference>
<dbReference type="Gene3D" id="2.120.10.80">
    <property type="entry name" value="Kelch-type beta propeller"/>
    <property type="match status" value="2"/>
</dbReference>
<sequence length="600" mass="66406">MDDPNQAGGGEMFPDAGGSGNETKRTTVQDEVVSSTDMDQYRVLQLQRHAVSMLSFMHGLRERAELCDVTLSVKGKCFPAHRIVLAACSPYFNAMFTSEVREKGETVIVLQDLEPNAVEAIINFAYTADVHVSEDNVQALLKASSLLQLQTVQTACCEFLESQLDPSNCLGIRKFAELHGCFDLQTAADTYTQQHFSKVAQNEEFLQLSCDDLIGLIHRDTLNVKSEEEVYSAVVLWIKHEHESRLEELPTILEHVRLPLVTWEFLTTKVADDNLVTGSKICMKYYNEAKRFLASSFHPQLQGELNVRSLPRDSFCQAKYIYAAGGETAPGRCTISSVERYNPLIDRWTSVTPMRSIRRGVGLATLQNVLYAVGGSDGLNALNCVECFDPQTDCWRMVAPLLAHRSSVAVVTFQNHLYAFGGYDGMTSVQTAESYNPSVNEWTLLPDMNTPRSMAGVVSLGNHIYVIGGYDGANDLITVEKYNPVSKEWSSVSPMLTCRSMLGAAVLNNKIYVAGGCERALCLASVEVYDPTSDTWSLACPMNRPRNGVGVAAVGNRLYALGGYDGMDYLNTVEVYNVVKDQWTEVASMETCRRRFGCCS</sequence>
<comment type="pathway">
    <text evidence="1">Protein modification; protein ubiquitination.</text>
</comment>
<dbReference type="Gene3D" id="3.30.710.10">
    <property type="entry name" value="Potassium Channel Kv1.1, Chain A"/>
    <property type="match status" value="1"/>
</dbReference>
<dbReference type="Pfam" id="PF07707">
    <property type="entry name" value="BACK"/>
    <property type="match status" value="1"/>
</dbReference>
<evidence type="ECO:0000313" key="8">
    <source>
        <dbReference type="RefSeq" id="XP_006824297.1"/>
    </source>
</evidence>
<dbReference type="PANTHER" id="PTHR24412:SF451">
    <property type="entry name" value="KELCH-LIKE PROTEIN 20"/>
    <property type="match status" value="1"/>
</dbReference>
<dbReference type="InterPro" id="IPR000210">
    <property type="entry name" value="BTB/POZ_dom"/>
</dbReference>
<dbReference type="SMART" id="SM00612">
    <property type="entry name" value="Kelch"/>
    <property type="match status" value="6"/>
</dbReference>
<dbReference type="Pfam" id="PF00651">
    <property type="entry name" value="BTB"/>
    <property type="match status" value="1"/>
</dbReference>
<accession>A0ABM0MWA6</accession>
<gene>
    <name evidence="8" type="primary">LOC100378095</name>
</gene>
<dbReference type="GeneID" id="100378095"/>
<dbReference type="PANTHER" id="PTHR24412">
    <property type="entry name" value="KELCH PROTEIN"/>
    <property type="match status" value="1"/>
</dbReference>
<dbReference type="Gene3D" id="1.25.40.420">
    <property type="match status" value="1"/>
</dbReference>
<evidence type="ECO:0000256" key="1">
    <source>
        <dbReference type="ARBA" id="ARBA00004906"/>
    </source>
</evidence>